<dbReference type="InterPro" id="IPR006311">
    <property type="entry name" value="TAT_signal"/>
</dbReference>
<evidence type="ECO:0000256" key="1">
    <source>
        <dbReference type="SAM" id="SignalP"/>
    </source>
</evidence>
<dbReference type="RefSeq" id="WP_245751472.1">
    <property type="nucleotide sequence ID" value="NZ_FOXQ01000013.1"/>
</dbReference>
<keyword evidence="3" id="KW-1185">Reference proteome</keyword>
<dbReference type="EMBL" id="FOXQ01000013">
    <property type="protein sequence ID" value="SFQ45402.1"/>
    <property type="molecule type" value="Genomic_DNA"/>
</dbReference>
<evidence type="ECO:0000313" key="3">
    <source>
        <dbReference type="Proteomes" id="UP000199031"/>
    </source>
</evidence>
<accession>A0A1I5YMJ7</accession>
<keyword evidence="1" id="KW-0732">Signal</keyword>
<reference evidence="2 3" key="1">
    <citation type="submission" date="2016-10" db="EMBL/GenBank/DDBJ databases">
        <authorList>
            <person name="de Groot N.N."/>
        </authorList>
    </citation>
    <scope>NUCLEOTIDE SEQUENCE [LARGE SCALE GENOMIC DNA]</scope>
    <source>
        <strain evidence="2 3">DSM 28286</strain>
    </source>
</reference>
<proteinExistence type="predicted"/>
<feature type="signal peptide" evidence="1">
    <location>
        <begin position="1"/>
        <end position="22"/>
    </location>
</feature>
<dbReference type="STRING" id="1465490.SAMN05444277_11335"/>
<sequence length="81" mass="8748">MRIHNRRKFLKAGTALSASVMASSMMGILTSDVKASPATKGNKNYLKNQPRTLGSGKHSLKVSALGLGCMGMSYPQFYPRT</sequence>
<feature type="chain" id="PRO_5011601681" description="Tat (Twin-arginine translocation) pathway signal sequence" evidence="1">
    <location>
        <begin position="23"/>
        <end position="81"/>
    </location>
</feature>
<dbReference type="Proteomes" id="UP000199031">
    <property type="component" value="Unassembled WGS sequence"/>
</dbReference>
<name>A0A1I5YMJ7_9BACT</name>
<dbReference type="AlphaFoldDB" id="A0A1I5YMJ7"/>
<evidence type="ECO:0008006" key="4">
    <source>
        <dbReference type="Google" id="ProtNLM"/>
    </source>
</evidence>
<evidence type="ECO:0000313" key="2">
    <source>
        <dbReference type="EMBL" id="SFQ45402.1"/>
    </source>
</evidence>
<dbReference type="PROSITE" id="PS51318">
    <property type="entry name" value="TAT"/>
    <property type="match status" value="1"/>
</dbReference>
<gene>
    <name evidence="2" type="ORF">SAMN05444277_11335</name>
</gene>
<organism evidence="2 3">
    <name type="scientific">Parafilimonas terrae</name>
    <dbReference type="NCBI Taxonomy" id="1465490"/>
    <lineage>
        <taxon>Bacteria</taxon>
        <taxon>Pseudomonadati</taxon>
        <taxon>Bacteroidota</taxon>
        <taxon>Chitinophagia</taxon>
        <taxon>Chitinophagales</taxon>
        <taxon>Chitinophagaceae</taxon>
        <taxon>Parafilimonas</taxon>
    </lineage>
</organism>
<protein>
    <recommendedName>
        <fullName evidence="4">Tat (Twin-arginine translocation) pathway signal sequence</fullName>
    </recommendedName>
</protein>